<dbReference type="SUPFAM" id="SSF52777">
    <property type="entry name" value="CoA-dependent acyltransferases"/>
    <property type="match status" value="2"/>
</dbReference>
<feature type="domain" description="Phthiocerol/phthiodiolone dimycocerosyl transferase C-terminal" evidence="13">
    <location>
        <begin position="218"/>
        <end position="410"/>
    </location>
</feature>
<dbReference type="Pfam" id="PF16911">
    <property type="entry name" value="PapA_C"/>
    <property type="match status" value="1"/>
</dbReference>
<comment type="catalytic activity">
    <reaction evidence="2">
        <text>2 a mycocerosyl-[mycocerosic acid synthase] + a phenolphthiocerol = a dimycocerosyl phenolphthiocerol + 2 holo-[mycocerosic acid synthase].</text>
        <dbReference type="EC" id="2.3.1.282"/>
    </reaction>
</comment>
<dbReference type="InterPro" id="IPR031641">
    <property type="entry name" value="PapA_C"/>
</dbReference>
<keyword evidence="8" id="KW-0808">Transferase</keyword>
<comment type="catalytic activity">
    <reaction evidence="3">
        <text>2 a mycocerosyl-[mycocerosic acid synthase] + a phthiodiolone = a dimycocerosyl phthiodiolone + 2 holo-[mycocerosic acid synthase].</text>
        <dbReference type="EC" id="2.3.1.282"/>
    </reaction>
</comment>
<dbReference type="AlphaFoldDB" id="A0A5C5R9L7"/>
<evidence type="ECO:0000256" key="5">
    <source>
        <dbReference type="ARBA" id="ARBA00012866"/>
    </source>
</evidence>
<evidence type="ECO:0000256" key="12">
    <source>
        <dbReference type="ARBA" id="ARBA00033407"/>
    </source>
</evidence>
<reference evidence="14 15" key="1">
    <citation type="submission" date="2019-06" db="EMBL/GenBank/DDBJ databases">
        <title>Tsukamurella conjunctivitidis sp. nov., Tsukamurella assacharolytica sp. nov. and Tsukamurella sputae sp. nov. isolated from patients with conjunctivitis, bacteraemia (lymphoma) and respiratory infection (sputum) in Hong Kong.</title>
        <authorList>
            <person name="Teng J.L.L."/>
            <person name="Lee H.H."/>
            <person name="Fong J.Y.H."/>
            <person name="Fok K.M.N."/>
            <person name="Lau S.K.P."/>
            <person name="Woo P.C.Y."/>
        </authorList>
    </citation>
    <scope>NUCLEOTIDE SEQUENCE [LARGE SCALE GENOMIC DNA]</scope>
    <source>
        <strain evidence="14 15">HKU71</strain>
    </source>
</reference>
<evidence type="ECO:0000256" key="9">
    <source>
        <dbReference type="ARBA" id="ARBA00023315"/>
    </source>
</evidence>
<keyword evidence="15" id="KW-1185">Reference proteome</keyword>
<dbReference type="EC" id="2.3.1.282" evidence="5"/>
<evidence type="ECO:0000256" key="10">
    <source>
        <dbReference type="ARBA" id="ARBA00030465"/>
    </source>
</evidence>
<keyword evidence="7" id="KW-0443">Lipid metabolism</keyword>
<evidence type="ECO:0000256" key="4">
    <source>
        <dbReference type="ARBA" id="ARBA00006558"/>
    </source>
</evidence>
<name>A0A5C5R9L7_9ACTN</name>
<protein>
    <recommendedName>
        <fullName evidence="6">Phthiocerol/phthiodiolone dimycocerosyl transferase</fullName>
        <ecNumber evidence="5">2.3.1.282</ecNumber>
    </recommendedName>
    <alternativeName>
        <fullName evidence="12">Acyltransferase PapA5</fullName>
    </alternativeName>
    <alternativeName>
        <fullName evidence="10">Phthiocerol/phthiodiolone O-acyltransferase</fullName>
    </alternativeName>
    <alternativeName>
        <fullName evidence="11">Polyketide synthase-associated protein A5</fullName>
    </alternativeName>
</protein>
<evidence type="ECO:0000313" key="15">
    <source>
        <dbReference type="Proteomes" id="UP000317291"/>
    </source>
</evidence>
<evidence type="ECO:0000256" key="6">
    <source>
        <dbReference type="ARBA" id="ARBA00013449"/>
    </source>
</evidence>
<gene>
    <name evidence="14" type="ORF">FK529_12750</name>
</gene>
<dbReference type="Gene3D" id="3.30.559.30">
    <property type="entry name" value="Nonribosomal peptide synthetase, condensation domain"/>
    <property type="match status" value="1"/>
</dbReference>
<keyword evidence="7" id="KW-0444">Lipid biosynthesis</keyword>
<evidence type="ECO:0000256" key="3">
    <source>
        <dbReference type="ARBA" id="ARBA00001907"/>
    </source>
</evidence>
<evidence type="ECO:0000256" key="2">
    <source>
        <dbReference type="ARBA" id="ARBA00000625"/>
    </source>
</evidence>
<dbReference type="Gene3D" id="3.30.559.10">
    <property type="entry name" value="Chloramphenicol acetyltransferase-like domain"/>
    <property type="match status" value="1"/>
</dbReference>
<dbReference type="InterPro" id="IPR023213">
    <property type="entry name" value="CAT-like_dom_sf"/>
</dbReference>
<dbReference type="GO" id="GO:0016746">
    <property type="term" value="F:acyltransferase activity"/>
    <property type="evidence" value="ECO:0007669"/>
    <property type="project" value="UniProtKB-KW"/>
</dbReference>
<dbReference type="Proteomes" id="UP000317291">
    <property type="component" value="Unassembled WGS sequence"/>
</dbReference>
<evidence type="ECO:0000256" key="8">
    <source>
        <dbReference type="ARBA" id="ARBA00022679"/>
    </source>
</evidence>
<dbReference type="EMBL" id="VIGW01000006">
    <property type="protein sequence ID" value="TWS18851.1"/>
    <property type="molecule type" value="Genomic_DNA"/>
</dbReference>
<evidence type="ECO:0000256" key="1">
    <source>
        <dbReference type="ARBA" id="ARBA00000026"/>
    </source>
</evidence>
<sequence length="434" mass="44245">MKSATNCSVSTATIRELTTTEAFFLIGDGLYVGYGVTADGALDLDALQRAAIRLSDAHPGLRARIVTDAPTGDAPASPTGAFVARESPTPVAVTRSVGPADGTAPLPDVALAQGSALAGVHVVTDPGGGHLVYLLVHHALADGHHALALLQSLWTAYTAIVTGTEEAPLAPTDFPKPLEDLLTERGYSSASDLPAEAPTVAGAVPAADGAFAAPADEATPALRRIQLTRDETAALIGYGHRAGRTVNQLVSAAFIAATATTRDLGATRVVYGYPVDLRRRLGEPAAGFTEITNALGMAFFQAGSDDAGLDDLAAQVGDALARDLAAGTVQRPLAVGAAVQPPEGSTVAVLTNWGPVPHLPTPPGLTLTDFHPALHVAAGSPSDTAAWDALAATLTIGIVSSFQGRLSIDVSGSAVSDVLVTETLRNLRSFTLGE</sequence>
<evidence type="ECO:0000313" key="14">
    <source>
        <dbReference type="EMBL" id="TWS18851.1"/>
    </source>
</evidence>
<dbReference type="RefSeq" id="WP_146561681.1">
    <property type="nucleotide sequence ID" value="NZ_VIGW01000006.1"/>
</dbReference>
<comment type="similarity">
    <text evidence="4">Belongs to the acyltransferase PapA5 family.</text>
</comment>
<evidence type="ECO:0000256" key="11">
    <source>
        <dbReference type="ARBA" id="ARBA00032317"/>
    </source>
</evidence>
<dbReference type="OrthoDB" id="3318646at2"/>
<evidence type="ECO:0000259" key="13">
    <source>
        <dbReference type="Pfam" id="PF16911"/>
    </source>
</evidence>
<comment type="catalytic activity">
    <reaction evidence="1">
        <text>2 a mycocerosyl-[mycocerosic acid synthase] + a phthiocerol = a dimycocerosyl phthiocerol + 2 holo-[mycocerosic acid synthase].</text>
        <dbReference type="EC" id="2.3.1.282"/>
    </reaction>
</comment>
<evidence type="ECO:0000256" key="7">
    <source>
        <dbReference type="ARBA" id="ARBA00022516"/>
    </source>
</evidence>
<accession>A0A5C5R9L7</accession>
<keyword evidence="9" id="KW-0012">Acyltransferase</keyword>
<organism evidence="14 15">
    <name type="scientific">Tsukamurella asaccharolytica</name>
    <dbReference type="NCBI Taxonomy" id="2592067"/>
    <lineage>
        <taxon>Bacteria</taxon>
        <taxon>Bacillati</taxon>
        <taxon>Actinomycetota</taxon>
        <taxon>Actinomycetes</taxon>
        <taxon>Mycobacteriales</taxon>
        <taxon>Tsukamurellaceae</taxon>
        <taxon>Tsukamurella</taxon>
    </lineage>
</organism>
<comment type="caution">
    <text evidence="14">The sequence shown here is derived from an EMBL/GenBank/DDBJ whole genome shotgun (WGS) entry which is preliminary data.</text>
</comment>
<proteinExistence type="inferred from homology"/>